<evidence type="ECO:0000256" key="5">
    <source>
        <dbReference type="ARBA" id="ARBA00022741"/>
    </source>
</evidence>
<comment type="similarity">
    <text evidence="2 8 9">Belongs to the glutamine synthetase family.</text>
</comment>
<organism evidence="12 13">
    <name type="scientific">candidate division NPL-UPA2 bacterium Unc8</name>
    <dbReference type="NCBI Taxonomy" id="1980939"/>
    <lineage>
        <taxon>Bacteria</taxon>
    </lineage>
</organism>
<gene>
    <name evidence="12" type="ORF">B9J77_01120</name>
</gene>
<dbReference type="Pfam" id="PF03951">
    <property type="entry name" value="Gln-synt_N"/>
    <property type="match status" value="1"/>
</dbReference>
<accession>A0A399G092</accession>
<keyword evidence="6" id="KW-0067">ATP-binding</keyword>
<dbReference type="PROSITE" id="PS51986">
    <property type="entry name" value="GS_BETA_GRASP"/>
    <property type="match status" value="1"/>
</dbReference>
<dbReference type="GO" id="GO:0046872">
    <property type="term" value="F:metal ion binding"/>
    <property type="evidence" value="ECO:0007669"/>
    <property type="project" value="UniProtKB-KW"/>
</dbReference>
<dbReference type="Gene3D" id="3.30.590.10">
    <property type="entry name" value="Glutamine synthetase/guanido kinase, catalytic domain"/>
    <property type="match status" value="1"/>
</dbReference>
<dbReference type="Gene3D" id="3.10.20.70">
    <property type="entry name" value="Glutamine synthetase, N-terminal domain"/>
    <property type="match status" value="1"/>
</dbReference>
<keyword evidence="3" id="KW-0436">Ligase</keyword>
<dbReference type="SUPFAM" id="SSF54368">
    <property type="entry name" value="Glutamine synthetase, N-terminal domain"/>
    <property type="match status" value="1"/>
</dbReference>
<evidence type="ECO:0000256" key="7">
    <source>
        <dbReference type="ARBA" id="ARBA00022842"/>
    </source>
</evidence>
<dbReference type="GO" id="GO:0006542">
    <property type="term" value="P:glutamine biosynthetic process"/>
    <property type="evidence" value="ECO:0007669"/>
    <property type="project" value="InterPro"/>
</dbReference>
<evidence type="ECO:0000256" key="9">
    <source>
        <dbReference type="RuleBase" id="RU000384"/>
    </source>
</evidence>
<evidence type="ECO:0000256" key="4">
    <source>
        <dbReference type="ARBA" id="ARBA00022723"/>
    </source>
</evidence>
<dbReference type="Pfam" id="PF00120">
    <property type="entry name" value="Gln-synt_C"/>
    <property type="match status" value="1"/>
</dbReference>
<feature type="domain" description="GS catalytic" evidence="11">
    <location>
        <begin position="114"/>
        <end position="448"/>
    </location>
</feature>
<evidence type="ECO:0000256" key="8">
    <source>
        <dbReference type="PROSITE-ProRule" id="PRU01330"/>
    </source>
</evidence>
<dbReference type="InterPro" id="IPR036651">
    <property type="entry name" value="Gln_synt_N_sf"/>
</dbReference>
<dbReference type="GO" id="GO:0005524">
    <property type="term" value="F:ATP binding"/>
    <property type="evidence" value="ECO:0007669"/>
    <property type="project" value="UniProtKB-KW"/>
</dbReference>
<evidence type="ECO:0000259" key="10">
    <source>
        <dbReference type="PROSITE" id="PS51986"/>
    </source>
</evidence>
<dbReference type="FunFam" id="3.30.590.10:FF:000003">
    <property type="entry name" value="Glutamine synthetase 2"/>
    <property type="match status" value="1"/>
</dbReference>
<proteinExistence type="inferred from homology"/>
<comment type="caution">
    <text evidence="12">The sequence shown here is derived from an EMBL/GenBank/DDBJ whole genome shotgun (WGS) entry which is preliminary data.</text>
</comment>
<evidence type="ECO:0000256" key="2">
    <source>
        <dbReference type="ARBA" id="ARBA00009897"/>
    </source>
</evidence>
<sequence>MFPGGIKMKKDRDYVLKTVNEKDIKFIKLLFTDVLGFLKSFDITAGELEAALENGIGFDGSSIEGFARIEESDMVALPDPSTFRIIPWQSGGRKVAMMFSDILEPDGGVFEGDPRYILKKNLARAEERGFTYHIGPELEYFYFSNSQEAKALDQGGYFDLTPPDIARDFRHETVAVLEEMEIPVEYSHHEVSPSQHEIDLRYDAALQMADKAMLYRFVVKEVALQKGIYATFMPKPSYGVNGSGMHVHQSLFKGKNNAFFDPDDKYHLSKTGKCFLAGLLVHAREITLITNQWVNSYKRLILGYEAPVYVSWAQRNRSSLVRVPGYRPGKEESMRLEMRSPDPACNPYLTFTVMLAAGLEGIEKNYKLPPPITNNIFSMTEEDREKAGIVSLPDDLSEAIKITEKSPLVRNALGDKIFDYFIKNKKMEWEEYRSQVTEYELKKYLPLL</sequence>
<dbReference type="AlphaFoldDB" id="A0A399G092"/>
<reference evidence="12 13" key="1">
    <citation type="submission" date="2018-08" db="EMBL/GenBank/DDBJ databases">
        <title>Draft genome of candidate division NPL-UPA2 bacterium Unc8 that adapted to ultra-basic serpentinizing groundwater.</title>
        <authorList>
            <person name="Ishii S."/>
            <person name="Suzuki S."/>
            <person name="Nealson K.H."/>
        </authorList>
    </citation>
    <scope>NUCLEOTIDE SEQUENCE [LARGE SCALE GENOMIC DNA]</scope>
    <source>
        <strain evidence="12">Unc8</strain>
    </source>
</reference>
<protein>
    <submittedName>
        <fullName evidence="12">Glutamine synthetase</fullName>
    </submittedName>
</protein>
<evidence type="ECO:0000313" key="13">
    <source>
        <dbReference type="Proteomes" id="UP000266287"/>
    </source>
</evidence>
<dbReference type="InterPro" id="IPR008146">
    <property type="entry name" value="Gln_synth_cat_dom"/>
</dbReference>
<keyword evidence="7" id="KW-0460">Magnesium</keyword>
<dbReference type="PROSITE" id="PS51987">
    <property type="entry name" value="GS_CATALYTIC"/>
    <property type="match status" value="1"/>
</dbReference>
<name>A0A399G092_UNCN2</name>
<evidence type="ECO:0000256" key="3">
    <source>
        <dbReference type="ARBA" id="ARBA00022598"/>
    </source>
</evidence>
<dbReference type="PANTHER" id="PTHR43785">
    <property type="entry name" value="GAMMA-GLUTAMYLPUTRESCINE SYNTHETASE"/>
    <property type="match status" value="1"/>
</dbReference>
<dbReference type="Proteomes" id="UP000266287">
    <property type="component" value="Unassembled WGS sequence"/>
</dbReference>
<feature type="domain" description="GS beta-grasp" evidence="10">
    <location>
        <begin position="22"/>
        <end position="107"/>
    </location>
</feature>
<dbReference type="EMBL" id="NDHY01000002">
    <property type="protein sequence ID" value="RII00793.1"/>
    <property type="molecule type" value="Genomic_DNA"/>
</dbReference>
<dbReference type="PANTHER" id="PTHR43785:SF12">
    <property type="entry name" value="TYPE-1 GLUTAMINE SYNTHETASE 2"/>
    <property type="match status" value="1"/>
</dbReference>
<keyword evidence="5" id="KW-0547">Nucleotide-binding</keyword>
<evidence type="ECO:0000313" key="12">
    <source>
        <dbReference type="EMBL" id="RII00793.1"/>
    </source>
</evidence>
<keyword evidence="4" id="KW-0479">Metal-binding</keyword>
<evidence type="ECO:0000256" key="1">
    <source>
        <dbReference type="ARBA" id="ARBA00001946"/>
    </source>
</evidence>
<comment type="cofactor">
    <cofactor evidence="1">
        <name>Mg(2+)</name>
        <dbReference type="ChEBI" id="CHEBI:18420"/>
    </cofactor>
</comment>
<evidence type="ECO:0000256" key="6">
    <source>
        <dbReference type="ARBA" id="ARBA00022840"/>
    </source>
</evidence>
<dbReference type="InterPro" id="IPR008147">
    <property type="entry name" value="Gln_synt_N"/>
</dbReference>
<dbReference type="SUPFAM" id="SSF55931">
    <property type="entry name" value="Glutamine synthetase/guanido kinase"/>
    <property type="match status" value="1"/>
</dbReference>
<dbReference type="SMART" id="SM01230">
    <property type="entry name" value="Gln-synt_C"/>
    <property type="match status" value="1"/>
</dbReference>
<dbReference type="GO" id="GO:0004356">
    <property type="term" value="F:glutamine synthetase activity"/>
    <property type="evidence" value="ECO:0007669"/>
    <property type="project" value="InterPro"/>
</dbReference>
<evidence type="ECO:0000259" key="11">
    <source>
        <dbReference type="PROSITE" id="PS51987"/>
    </source>
</evidence>
<dbReference type="InterPro" id="IPR014746">
    <property type="entry name" value="Gln_synth/guanido_kin_cat_dom"/>
</dbReference>